<feature type="non-terminal residue" evidence="2">
    <location>
        <position position="96"/>
    </location>
</feature>
<dbReference type="Pfam" id="PF17921">
    <property type="entry name" value="Integrase_H2C2"/>
    <property type="match status" value="1"/>
</dbReference>
<dbReference type="InterPro" id="IPR041588">
    <property type="entry name" value="Integrase_H2C2"/>
</dbReference>
<comment type="caution">
    <text evidence="2">The sequence shown here is derived from an EMBL/GenBank/DDBJ whole genome shotgun (WGS) entry which is preliminary data.</text>
</comment>
<gene>
    <name evidence="2" type="ORF">NQ315_003250</name>
</gene>
<evidence type="ECO:0000313" key="3">
    <source>
        <dbReference type="Proteomes" id="UP001159042"/>
    </source>
</evidence>
<protein>
    <recommendedName>
        <fullName evidence="1">Integrase zinc-binding domain-containing protein</fullName>
    </recommendedName>
</protein>
<keyword evidence="3" id="KW-1185">Reference proteome</keyword>
<organism evidence="2 3">
    <name type="scientific">Exocentrus adspersus</name>
    <dbReference type="NCBI Taxonomy" id="1586481"/>
    <lineage>
        <taxon>Eukaryota</taxon>
        <taxon>Metazoa</taxon>
        <taxon>Ecdysozoa</taxon>
        <taxon>Arthropoda</taxon>
        <taxon>Hexapoda</taxon>
        <taxon>Insecta</taxon>
        <taxon>Pterygota</taxon>
        <taxon>Neoptera</taxon>
        <taxon>Endopterygota</taxon>
        <taxon>Coleoptera</taxon>
        <taxon>Polyphaga</taxon>
        <taxon>Cucujiformia</taxon>
        <taxon>Chrysomeloidea</taxon>
        <taxon>Cerambycidae</taxon>
        <taxon>Lamiinae</taxon>
        <taxon>Acanthocinini</taxon>
        <taxon>Exocentrus</taxon>
    </lineage>
</organism>
<proteinExistence type="predicted"/>
<feature type="domain" description="Integrase zinc-binding" evidence="1">
    <location>
        <begin position="28"/>
        <end position="82"/>
    </location>
</feature>
<name>A0AAV8VNC5_9CUCU</name>
<dbReference type="Gene3D" id="1.10.340.70">
    <property type="match status" value="1"/>
</dbReference>
<dbReference type="AlphaFoldDB" id="A0AAV8VNC5"/>
<dbReference type="EMBL" id="JANEYG010000053">
    <property type="protein sequence ID" value="KAJ8915487.1"/>
    <property type="molecule type" value="Genomic_DNA"/>
</dbReference>
<dbReference type="PANTHER" id="PTHR47331:SF6">
    <property type="entry name" value="DOUBLECORTIN DOMAIN-CONTAINING PROTEIN"/>
    <property type="match status" value="1"/>
</dbReference>
<reference evidence="2 3" key="1">
    <citation type="journal article" date="2023" name="Insect Mol. Biol.">
        <title>Genome sequencing provides insights into the evolution of gene families encoding plant cell wall-degrading enzymes in longhorned beetles.</title>
        <authorList>
            <person name="Shin N.R."/>
            <person name="Okamura Y."/>
            <person name="Kirsch R."/>
            <person name="Pauchet Y."/>
        </authorList>
    </citation>
    <scope>NUCLEOTIDE SEQUENCE [LARGE SCALE GENOMIC DNA]</scope>
    <source>
        <strain evidence="2">EAD_L_NR</strain>
    </source>
</reference>
<evidence type="ECO:0000259" key="1">
    <source>
        <dbReference type="Pfam" id="PF17921"/>
    </source>
</evidence>
<evidence type="ECO:0000313" key="2">
    <source>
        <dbReference type="EMBL" id="KAJ8915487.1"/>
    </source>
</evidence>
<accession>A0AAV8VNC5</accession>
<dbReference type="PANTHER" id="PTHR47331">
    <property type="entry name" value="PHD-TYPE DOMAIN-CONTAINING PROTEIN"/>
    <property type="match status" value="1"/>
</dbReference>
<dbReference type="Proteomes" id="UP001159042">
    <property type="component" value="Unassembled WGS sequence"/>
</dbReference>
<sequence length="96" mass="11227">MCKILKSRVSNRVDSENFRFPIILPNEHSVTKKLVIETHEKLCHVSLQGLLCSLREKYWILGGRRFIRSMISRCVICRKHRSKALDVKNPALPLDR</sequence>